<dbReference type="RefSeq" id="WP_073716550.1">
    <property type="nucleotide sequence ID" value="NZ_MQVR01000031.1"/>
</dbReference>
<dbReference type="CDD" id="cd04301">
    <property type="entry name" value="NAT_SF"/>
    <property type="match status" value="1"/>
</dbReference>
<evidence type="ECO:0000259" key="1">
    <source>
        <dbReference type="PROSITE" id="PS51186"/>
    </source>
</evidence>
<feature type="domain" description="N-acetyltransferase" evidence="1">
    <location>
        <begin position="2"/>
        <end position="150"/>
    </location>
</feature>
<dbReference type="Proteomes" id="UP000185628">
    <property type="component" value="Unassembled WGS sequence"/>
</dbReference>
<dbReference type="AlphaFoldDB" id="A0A1Q5Q2N2"/>
<dbReference type="Pfam" id="PF13673">
    <property type="entry name" value="Acetyltransf_10"/>
    <property type="match status" value="1"/>
</dbReference>
<dbReference type="PANTHER" id="PTHR13355:SF11">
    <property type="entry name" value="GLUCOSAMINE 6-PHOSPHATE N-ACETYLTRANSFERASE"/>
    <property type="match status" value="1"/>
</dbReference>
<dbReference type="InterPro" id="IPR016181">
    <property type="entry name" value="Acyl_CoA_acyltransferase"/>
</dbReference>
<comment type="caution">
    <text evidence="2">The sequence shown here is derived from an EMBL/GenBank/DDBJ whole genome shotgun (WGS) entry which is preliminary data.</text>
</comment>
<name>A0A1Q5Q2N2_9ACTO</name>
<organism evidence="2 3">
    <name type="scientific">Bowdeniella nasicola</name>
    <dbReference type="NCBI Taxonomy" id="208480"/>
    <lineage>
        <taxon>Bacteria</taxon>
        <taxon>Bacillati</taxon>
        <taxon>Actinomycetota</taxon>
        <taxon>Actinomycetes</taxon>
        <taxon>Actinomycetales</taxon>
        <taxon>Actinomycetaceae</taxon>
        <taxon>Bowdeniella</taxon>
    </lineage>
</organism>
<dbReference type="Gene3D" id="3.40.630.30">
    <property type="match status" value="1"/>
</dbReference>
<protein>
    <recommendedName>
        <fullName evidence="1">N-acetyltransferase domain-containing protein</fullName>
    </recommendedName>
</protein>
<dbReference type="EMBL" id="MQVR01000031">
    <property type="protein sequence ID" value="OKL53985.1"/>
    <property type="molecule type" value="Genomic_DNA"/>
</dbReference>
<sequence length="163" mass="18342">MIETRIITDITDIQAARGIRYDVFVLEQDVPLIMEVDARDELPTTIHALMTVDGEPVGTGRLLVNDDEPGRVHVGRLAIRKEHRGKKLGAELMKALEAEAVARLTPDPEVGLISELSAQEYAVPFYEKLGYQVMGRERYLDAGIWHHDMHRVLVAPDQSMSDR</sequence>
<accession>A0A1Q5Q2N2</accession>
<dbReference type="InterPro" id="IPR039143">
    <property type="entry name" value="GNPNAT1-like"/>
</dbReference>
<gene>
    <name evidence="2" type="ORF">BSZ39_06430</name>
</gene>
<evidence type="ECO:0000313" key="3">
    <source>
        <dbReference type="Proteomes" id="UP000185628"/>
    </source>
</evidence>
<dbReference type="PROSITE" id="PS51186">
    <property type="entry name" value="GNAT"/>
    <property type="match status" value="1"/>
</dbReference>
<dbReference type="GO" id="GO:0004343">
    <property type="term" value="F:glucosamine 6-phosphate N-acetyltransferase activity"/>
    <property type="evidence" value="ECO:0007669"/>
    <property type="project" value="TreeGrafter"/>
</dbReference>
<dbReference type="SUPFAM" id="SSF55729">
    <property type="entry name" value="Acyl-CoA N-acyltransferases (Nat)"/>
    <property type="match status" value="1"/>
</dbReference>
<dbReference type="PANTHER" id="PTHR13355">
    <property type="entry name" value="GLUCOSAMINE 6-PHOSPHATE N-ACETYLTRANSFERASE"/>
    <property type="match status" value="1"/>
</dbReference>
<dbReference type="InterPro" id="IPR000182">
    <property type="entry name" value="GNAT_dom"/>
</dbReference>
<reference evidence="3" key="1">
    <citation type="submission" date="2016-12" db="EMBL/GenBank/DDBJ databases">
        <authorList>
            <person name="Meng X."/>
        </authorList>
    </citation>
    <scope>NUCLEOTIDE SEQUENCE [LARGE SCALE GENOMIC DNA]</scope>
    <source>
        <strain evidence="3">DSM 19116</strain>
    </source>
</reference>
<keyword evidence="3" id="KW-1185">Reference proteome</keyword>
<proteinExistence type="predicted"/>
<dbReference type="OrthoDB" id="9796171at2"/>
<evidence type="ECO:0000313" key="2">
    <source>
        <dbReference type="EMBL" id="OKL53985.1"/>
    </source>
</evidence>